<evidence type="ECO:0000256" key="1">
    <source>
        <dbReference type="SAM" id="Phobius"/>
    </source>
</evidence>
<proteinExistence type="predicted"/>
<dbReference type="Proteomes" id="UP000469734">
    <property type="component" value="Unassembled WGS sequence"/>
</dbReference>
<sequence>MNKQAYLASMRRSLTGLPADQVEDILRDYEQHFIDAMAAGRSDQDTAIALGDPRKLARELKAMSLVDAFQTKRSLGNFWRMGVGLICMVGFNAVLLPFMLIPPLMLLTLYLTSICCFIGGAAILASGLSGVDKITYDHDGKHMALVIKETGLSGAAKNTVTFQAAPYTMSVVDETVASVPLQANSVAPGGEGYKSLVGLLYVASGIALLGFNRKLAGYCASAARRYLKANANLLRGARTQQR</sequence>
<dbReference type="EMBL" id="WWCR01000040">
    <property type="protein sequence ID" value="MYM75501.1"/>
    <property type="molecule type" value="Genomic_DNA"/>
</dbReference>
<dbReference type="Pfam" id="PF22564">
    <property type="entry name" value="HAAS"/>
    <property type="match status" value="1"/>
</dbReference>
<comment type="caution">
    <text evidence="2">The sequence shown here is derived from an EMBL/GenBank/DDBJ whole genome shotgun (WGS) entry which is preliminary data.</text>
</comment>
<dbReference type="AlphaFoldDB" id="A0A7X4KID5"/>
<keyword evidence="1" id="KW-0812">Transmembrane</keyword>
<reference evidence="2 3" key="1">
    <citation type="submission" date="2019-12" db="EMBL/GenBank/DDBJ databases">
        <title>Novel species isolated from a subtropical stream in China.</title>
        <authorList>
            <person name="Lu H."/>
        </authorList>
    </citation>
    <scope>NUCLEOTIDE SEQUENCE [LARGE SCALE GENOMIC DNA]</scope>
    <source>
        <strain evidence="2 3">FT134W</strain>
    </source>
</reference>
<evidence type="ECO:0000313" key="3">
    <source>
        <dbReference type="Proteomes" id="UP000469734"/>
    </source>
</evidence>
<protein>
    <submittedName>
        <fullName evidence="2">DUF1700 domain-containing protein</fullName>
    </submittedName>
</protein>
<organism evidence="2 3">
    <name type="scientific">Duganella margarita</name>
    <dbReference type="NCBI Taxonomy" id="2692170"/>
    <lineage>
        <taxon>Bacteria</taxon>
        <taxon>Pseudomonadati</taxon>
        <taxon>Pseudomonadota</taxon>
        <taxon>Betaproteobacteria</taxon>
        <taxon>Burkholderiales</taxon>
        <taxon>Oxalobacteraceae</taxon>
        <taxon>Telluria group</taxon>
        <taxon>Duganella</taxon>
    </lineage>
</organism>
<keyword evidence="1" id="KW-0472">Membrane</keyword>
<gene>
    <name evidence="2" type="ORF">GTP56_25365</name>
</gene>
<keyword evidence="1" id="KW-1133">Transmembrane helix</keyword>
<accession>A0A7X4KID5</accession>
<feature type="transmembrane region" description="Helical" evidence="1">
    <location>
        <begin position="78"/>
        <end position="101"/>
    </location>
</feature>
<evidence type="ECO:0000313" key="2">
    <source>
        <dbReference type="EMBL" id="MYM75501.1"/>
    </source>
</evidence>
<feature type="transmembrane region" description="Helical" evidence="1">
    <location>
        <begin position="107"/>
        <end position="131"/>
    </location>
</feature>
<dbReference type="RefSeq" id="WP_161052175.1">
    <property type="nucleotide sequence ID" value="NZ_WWCR01000040.1"/>
</dbReference>
<name>A0A7X4KID5_9BURK</name>